<feature type="signal peptide" evidence="1">
    <location>
        <begin position="1"/>
        <end position="24"/>
    </location>
</feature>
<organism evidence="2 3">
    <name type="scientific">Stutzerimonas kirkiae</name>
    <dbReference type="NCBI Taxonomy" id="2211392"/>
    <lineage>
        <taxon>Bacteria</taxon>
        <taxon>Pseudomonadati</taxon>
        <taxon>Pseudomonadota</taxon>
        <taxon>Gammaproteobacteria</taxon>
        <taxon>Pseudomonadales</taxon>
        <taxon>Pseudomonadaceae</taxon>
        <taxon>Stutzerimonas</taxon>
    </lineage>
</organism>
<proteinExistence type="predicted"/>
<feature type="chain" id="PRO_5020830101" description="Outer membrane protein beta-barrel domain-containing protein" evidence="1">
    <location>
        <begin position="25"/>
        <end position="253"/>
    </location>
</feature>
<protein>
    <recommendedName>
        <fullName evidence="4">Outer membrane protein beta-barrel domain-containing protein</fullName>
    </recommendedName>
</protein>
<accession>A0A4Q9R9N4</accession>
<keyword evidence="1" id="KW-0732">Signal</keyword>
<dbReference type="AlphaFoldDB" id="A0A4Q9R9N4"/>
<dbReference type="RefSeq" id="WP_131183983.1">
    <property type="nucleotide sequence ID" value="NZ_QJUO01000008.1"/>
</dbReference>
<evidence type="ECO:0008006" key="4">
    <source>
        <dbReference type="Google" id="ProtNLM"/>
    </source>
</evidence>
<dbReference type="OrthoDB" id="6995667at2"/>
<dbReference type="Proteomes" id="UP000292639">
    <property type="component" value="Unassembled WGS sequence"/>
</dbReference>
<comment type="caution">
    <text evidence="2">The sequence shown here is derived from an EMBL/GenBank/DDBJ whole genome shotgun (WGS) entry which is preliminary data.</text>
</comment>
<dbReference type="EMBL" id="QJUP01000010">
    <property type="protein sequence ID" value="TBU97245.1"/>
    <property type="molecule type" value="Genomic_DNA"/>
</dbReference>
<name>A0A4Q9R9N4_9GAMM</name>
<evidence type="ECO:0000313" key="2">
    <source>
        <dbReference type="EMBL" id="TBU97245.1"/>
    </source>
</evidence>
<evidence type="ECO:0000313" key="3">
    <source>
        <dbReference type="Proteomes" id="UP000292639"/>
    </source>
</evidence>
<reference evidence="2 3" key="1">
    <citation type="submission" date="2018-06" db="EMBL/GenBank/DDBJ databases">
        <title>Three novel Pseudomonas species isolated from symptomatic oak.</title>
        <authorList>
            <person name="Bueno-Gonzalez V."/>
            <person name="Brady C."/>
        </authorList>
    </citation>
    <scope>NUCLEOTIDE SEQUENCE [LARGE SCALE GENOMIC DNA]</scope>
    <source>
        <strain evidence="2 3">P17C</strain>
    </source>
</reference>
<evidence type="ECO:0000256" key="1">
    <source>
        <dbReference type="SAM" id="SignalP"/>
    </source>
</evidence>
<keyword evidence="3" id="KW-1185">Reference proteome</keyword>
<sequence>MRMSGLAATTALGVCLAGTSHVYADSVTGPVSNIGLIGSHNQYKLTVDGESDKDRVNQGGLYYNFGNKLTGQEGVVYQIGAEGQYGKEGDTKFKAAKAEFDVGLRAPLSINNYLDFIVGGGYDWGRVQQDDVRIGFTEEDVKLTTKQPFAKAGVGYNYLTPGYTVRLELGARYSIEGRSKLKVGDESESVDLKDKVNPYGELSFLWNKGINNLPVSAGLYYTQTRYQLDSGNVVAQRTKLKQEQVGLKLGLAF</sequence>
<gene>
    <name evidence="2" type="ORF">DNJ96_09205</name>
</gene>